<comment type="caution">
    <text evidence="1">The sequence shown here is derived from an EMBL/GenBank/DDBJ whole genome shotgun (WGS) entry which is preliminary data.</text>
</comment>
<protein>
    <submittedName>
        <fullName evidence="1">Uncharacterized protein</fullName>
    </submittedName>
</protein>
<keyword evidence="2" id="KW-1185">Reference proteome</keyword>
<dbReference type="Proteomes" id="UP000266841">
    <property type="component" value="Unassembled WGS sequence"/>
</dbReference>
<evidence type="ECO:0000313" key="1">
    <source>
        <dbReference type="EMBL" id="EJK43912.1"/>
    </source>
</evidence>
<proteinExistence type="predicted"/>
<dbReference type="eggNOG" id="ENOG502SU2M">
    <property type="taxonomic scope" value="Eukaryota"/>
</dbReference>
<accession>K0RBL4</accession>
<dbReference type="AlphaFoldDB" id="K0RBL4"/>
<sequence>SALLLSVRPTAPMSRNALAVVGLAIVGAVSFQPPNTVVAGRRRGQAATVRLKQENALEDLDELARPRVSLTRSSVLFDDSAQTQANNEMLDIWRESKALLPAIVTGAWDKQAGDARPFEHLYNLVFVRLPTILAGLVYTKNLFDGHPLIISFGDSSNRVVPPLIVFCIIGTILR</sequence>
<evidence type="ECO:0000313" key="2">
    <source>
        <dbReference type="Proteomes" id="UP000266841"/>
    </source>
</evidence>
<organism evidence="1 2">
    <name type="scientific">Thalassiosira oceanica</name>
    <name type="common">Marine diatom</name>
    <dbReference type="NCBI Taxonomy" id="159749"/>
    <lineage>
        <taxon>Eukaryota</taxon>
        <taxon>Sar</taxon>
        <taxon>Stramenopiles</taxon>
        <taxon>Ochrophyta</taxon>
        <taxon>Bacillariophyta</taxon>
        <taxon>Coscinodiscophyceae</taxon>
        <taxon>Thalassiosirophycidae</taxon>
        <taxon>Thalassiosirales</taxon>
        <taxon>Thalassiosiraceae</taxon>
        <taxon>Thalassiosira</taxon>
    </lineage>
</organism>
<feature type="non-terminal residue" evidence="1">
    <location>
        <position position="1"/>
    </location>
</feature>
<dbReference type="OMA" id="IWRESKA"/>
<name>K0RBL4_THAOC</name>
<gene>
    <name evidence="1" type="ORF">THAOC_37595</name>
</gene>
<dbReference type="EMBL" id="AGNL01050453">
    <property type="protein sequence ID" value="EJK43912.1"/>
    <property type="molecule type" value="Genomic_DNA"/>
</dbReference>
<reference evidence="1 2" key="1">
    <citation type="journal article" date="2012" name="Genome Biol.">
        <title>Genome and low-iron response of an oceanic diatom adapted to chronic iron limitation.</title>
        <authorList>
            <person name="Lommer M."/>
            <person name="Specht M."/>
            <person name="Roy A.S."/>
            <person name="Kraemer L."/>
            <person name="Andreson R."/>
            <person name="Gutowska M.A."/>
            <person name="Wolf J."/>
            <person name="Bergner S.V."/>
            <person name="Schilhabel M.B."/>
            <person name="Klostermeier U.C."/>
            <person name="Beiko R.G."/>
            <person name="Rosenstiel P."/>
            <person name="Hippler M."/>
            <person name="Laroche J."/>
        </authorList>
    </citation>
    <scope>NUCLEOTIDE SEQUENCE [LARGE SCALE GENOMIC DNA]</scope>
    <source>
        <strain evidence="1 2">CCMP1005</strain>
    </source>
</reference>
<dbReference type="OrthoDB" id="45985at2759"/>